<dbReference type="Pfam" id="PF20703">
    <property type="entry name" value="nSTAND1"/>
    <property type="match status" value="1"/>
</dbReference>
<dbReference type="InterPro" id="IPR011600">
    <property type="entry name" value="Pept_C14_caspase"/>
</dbReference>
<proteinExistence type="predicted"/>
<keyword evidence="8" id="KW-1185">Reference proteome</keyword>
<evidence type="ECO:0000313" key="8">
    <source>
        <dbReference type="Proteomes" id="UP001447516"/>
    </source>
</evidence>
<dbReference type="PANTHER" id="PTHR19879:SF9">
    <property type="entry name" value="TRANSCRIPTION INITIATION FACTOR TFIID SUBUNIT 5"/>
    <property type="match status" value="1"/>
</dbReference>
<dbReference type="SUPFAM" id="SSF52540">
    <property type="entry name" value="P-loop containing nucleoside triphosphate hydrolases"/>
    <property type="match status" value="1"/>
</dbReference>
<dbReference type="Proteomes" id="UP001447516">
    <property type="component" value="Unassembled WGS sequence"/>
</dbReference>
<dbReference type="InterPro" id="IPR049052">
    <property type="entry name" value="nSTAND1"/>
</dbReference>
<evidence type="ECO:0000256" key="2">
    <source>
        <dbReference type="ARBA" id="ARBA00022737"/>
    </source>
</evidence>
<dbReference type="InterPro" id="IPR001680">
    <property type="entry name" value="WD40_rpt"/>
</dbReference>
<keyword evidence="1 3" id="KW-0853">WD repeat</keyword>
<sequence>MGSGTYAAGSRLTHVPSVAATVGDLAACLVDRAGLDPSNLSTLIDPADPAEFGTALVRAAQRARDVLVVYYVGHGLVSARNELHLATRSTIDLTQGIASHQAVPYSIVREVLADCPAQLVLVVLDCCFSGRAQGSTVRADVDEAFDTAQRGMYVLTSTSRDEAAWAPEGQRHTAFSGALITLLMAGDPAAPPLLTLDHLYRSLARTLTERGLPRPRRQAADYADQQPLVSNAAYRNVPKPVRRSQEGTGDFSPYRGLAAFGPEDADFFFGRTNLTASLIRRVLHAPSRTGPLIVIGPSGSGKSSLLRAGLIPSLSRASGRGEPGAGFMVFTPGDDPVGVLAARFSSIAGLPREHLRGQIEADPAALRRILAHRRPKAVRPIIIIDQFEEIFTACPDENQRRIFIRALQEASCDLARPAPAVVVLAVRADFYAHCTDHPELLAALDHPVVVGPMTTAQLREAIESPAALAGLALQDGLVDLLLDDLGTGAQAAGAAGGVLPLLSHALLATWHQREGRTLTLAGYRASGGIARSLAQTADAVLAGLDPASRHTARWLLPRLIRVGEDTQDTRRRVPLADLIPSAGAPDHPDVRQILDHFVRARLVTVDEDAVEITHEALIRGWPQLRSWVEADRATLLALQQLDGDAGTWLRHGRDAAFLYQGTRLDAAVEAARRWEAGHSRREFALNEVQRAFLGASLKQTARRNRLRAVITASLVTLLIIALAAAGLAEARRRTANEQTAVAEAQRDLALAPLVAARADSLRHTDPVRAMLLSVASWRIAHVPAAQGSLYAALDQVERSVVTIPANAAGYEFRRNATTVVAFGASGGGIWDAASGRRVRTLDIPDSGIATPAGRASATGVSFNTFALSPDGRTLALVTKKGRVRLYDAGSGRRVGEEFGSEIKSVRFSQKGKWLIVDKGQVEPYDYVLEAWDVARQALIHHAESSRRLFAVSPDDRLAAYMGLNQDTVVWDLMAGRRLFTLGKESFSTETDTETLGIAFSPDGRYLALGRDHGGGPRLWDLADGSIVQDQNGNDTYDGGSVQTLRFSSDGRFLAGFDSERSLHIWRTYDHLPLLVYRPAYENIFDFGFDADAGSLRLLADGGAVLTLGLRTLTHPLKVQGAYMNGDGSVLLSENGTATKLLDPRTLKAMGSVPAGFDSLEVGPRGRTIAVQRGARLTIVSAAGEVTVTLPGRPPEGDWNNFLYGMTISPDGTMLAVMGEFGNDSGRQTVLLYDVASGRLLHTAKIDAGTSSAGLMAFQPGGRLLALSTFPGRVLDLRSGKLLPGRFGPESDRMLDLAFSPDGKLIATGGVDGRVTFWDANTLTKTGLSLPGHTGGVNSLEFSTKGGLLAVSAVDGVRIWDTATRRQLGPVLTTLGGLMSALDRDMTFAPDGSALYTTGRDDREEAWFSDFPTDPERAVAALCARVRTTLTRAEWGRLIPEAPYRDVCPARA</sequence>
<dbReference type="EMBL" id="JBDJAW010000055">
    <property type="protein sequence ID" value="MEN3540655.1"/>
    <property type="molecule type" value="Genomic_DNA"/>
</dbReference>
<evidence type="ECO:0000313" key="7">
    <source>
        <dbReference type="EMBL" id="MEN3540655.1"/>
    </source>
</evidence>
<dbReference type="NCBIfam" id="NF047832">
    <property type="entry name" value="caspase_w_EACC1"/>
    <property type="match status" value="1"/>
</dbReference>
<dbReference type="RefSeq" id="WP_346230505.1">
    <property type="nucleotide sequence ID" value="NZ_JBDJAW010000055.1"/>
</dbReference>
<feature type="domain" description="Peptidase C14 caspase" evidence="5">
    <location>
        <begin position="55"/>
        <end position="207"/>
    </location>
</feature>
<protein>
    <submittedName>
        <fullName evidence="7">Caspase family protein</fullName>
    </submittedName>
</protein>
<dbReference type="PROSITE" id="PS50294">
    <property type="entry name" value="WD_REPEATS_REGION"/>
    <property type="match status" value="1"/>
</dbReference>
<gene>
    <name evidence="7" type="ORF">AAH991_36460</name>
</gene>
<dbReference type="InterPro" id="IPR027417">
    <property type="entry name" value="P-loop_NTPase"/>
</dbReference>
<dbReference type="PROSITE" id="PS50082">
    <property type="entry name" value="WD_REPEATS_2"/>
    <property type="match status" value="1"/>
</dbReference>
<comment type="caution">
    <text evidence="7">The sequence shown here is derived from an EMBL/GenBank/DDBJ whole genome shotgun (WGS) entry which is preliminary data.</text>
</comment>
<evidence type="ECO:0000256" key="4">
    <source>
        <dbReference type="SAM" id="Phobius"/>
    </source>
</evidence>
<name>A0ABV0AZG6_9ACTN</name>
<organism evidence="7 8">
    <name type="scientific">Microbispora maris</name>
    <dbReference type="NCBI Taxonomy" id="3144104"/>
    <lineage>
        <taxon>Bacteria</taxon>
        <taxon>Bacillati</taxon>
        <taxon>Actinomycetota</taxon>
        <taxon>Actinomycetes</taxon>
        <taxon>Streptosporangiales</taxon>
        <taxon>Streptosporangiaceae</taxon>
        <taxon>Microbispora</taxon>
    </lineage>
</organism>
<keyword evidence="4" id="KW-0812">Transmembrane</keyword>
<dbReference type="InterPro" id="IPR019775">
    <property type="entry name" value="WD40_repeat_CS"/>
</dbReference>
<evidence type="ECO:0000259" key="6">
    <source>
        <dbReference type="Pfam" id="PF20703"/>
    </source>
</evidence>
<feature type="transmembrane region" description="Helical" evidence="4">
    <location>
        <begin position="708"/>
        <end position="728"/>
    </location>
</feature>
<keyword evidence="4" id="KW-1133">Transmembrane helix</keyword>
<feature type="domain" description="Novel STAND NTPase 1" evidence="6">
    <location>
        <begin position="253"/>
        <end position="655"/>
    </location>
</feature>
<dbReference type="SUPFAM" id="SSF50998">
    <property type="entry name" value="Quinoprotein alcohol dehydrogenase-like"/>
    <property type="match status" value="1"/>
</dbReference>
<dbReference type="PANTHER" id="PTHR19879">
    <property type="entry name" value="TRANSCRIPTION INITIATION FACTOR TFIID"/>
    <property type="match status" value="1"/>
</dbReference>
<keyword evidence="4" id="KW-0472">Membrane</keyword>
<dbReference type="InterPro" id="IPR015943">
    <property type="entry name" value="WD40/YVTN_repeat-like_dom_sf"/>
</dbReference>
<dbReference type="SMART" id="SM00320">
    <property type="entry name" value="WD40"/>
    <property type="match status" value="4"/>
</dbReference>
<dbReference type="PROSITE" id="PS00678">
    <property type="entry name" value="WD_REPEATS_1"/>
    <property type="match status" value="1"/>
</dbReference>
<keyword evidence="2" id="KW-0677">Repeat</keyword>
<evidence type="ECO:0000256" key="3">
    <source>
        <dbReference type="PROSITE-ProRule" id="PRU00221"/>
    </source>
</evidence>
<reference evidence="7 8" key="1">
    <citation type="submission" date="2024-05" db="EMBL/GenBank/DDBJ databases">
        <title>Microbispora sp.ZYX-F-249.</title>
        <authorList>
            <person name="Xie H."/>
        </authorList>
    </citation>
    <scope>NUCLEOTIDE SEQUENCE [LARGE SCALE GENOMIC DNA]</scope>
    <source>
        <strain evidence="7 8">ZYX-F-249</strain>
    </source>
</reference>
<dbReference type="Gene3D" id="3.40.50.1460">
    <property type="match status" value="1"/>
</dbReference>
<dbReference type="Pfam" id="PF00400">
    <property type="entry name" value="WD40"/>
    <property type="match status" value="2"/>
</dbReference>
<dbReference type="SUPFAM" id="SSF69304">
    <property type="entry name" value="Tricorn protease N-terminal domain"/>
    <property type="match status" value="1"/>
</dbReference>
<dbReference type="SUPFAM" id="SSF52129">
    <property type="entry name" value="Caspase-like"/>
    <property type="match status" value="1"/>
</dbReference>
<dbReference type="Gene3D" id="2.130.10.10">
    <property type="entry name" value="YVTN repeat-like/Quinoprotein amine dehydrogenase"/>
    <property type="match status" value="3"/>
</dbReference>
<dbReference type="InterPro" id="IPR029030">
    <property type="entry name" value="Caspase-like_dom_sf"/>
</dbReference>
<evidence type="ECO:0000259" key="5">
    <source>
        <dbReference type="Pfam" id="PF00656"/>
    </source>
</evidence>
<feature type="repeat" description="WD" evidence="3">
    <location>
        <begin position="1286"/>
        <end position="1321"/>
    </location>
</feature>
<accession>A0ABV0AZG6</accession>
<dbReference type="InterPro" id="IPR011047">
    <property type="entry name" value="Quinoprotein_ADH-like_sf"/>
</dbReference>
<evidence type="ECO:0000256" key="1">
    <source>
        <dbReference type="ARBA" id="ARBA00022574"/>
    </source>
</evidence>
<dbReference type="Pfam" id="PF00656">
    <property type="entry name" value="Peptidase_C14"/>
    <property type="match status" value="1"/>
</dbReference>